<dbReference type="HAMAP" id="MF_01885">
    <property type="entry name" value="tRNA_methyltr_TrmL"/>
    <property type="match status" value="1"/>
</dbReference>
<dbReference type="InterPro" id="IPR001537">
    <property type="entry name" value="SpoU_MeTrfase"/>
</dbReference>
<evidence type="ECO:0000256" key="4">
    <source>
        <dbReference type="ARBA" id="ARBA00022691"/>
    </source>
</evidence>
<comment type="caution">
    <text evidence="9">The sequence shown here is derived from an EMBL/GenBank/DDBJ whole genome shotgun (WGS) entry which is preliminary data.</text>
</comment>
<evidence type="ECO:0000256" key="7">
    <source>
        <dbReference type="PIRSR" id="PIRSR029256-1"/>
    </source>
</evidence>
<dbReference type="Pfam" id="PF00588">
    <property type="entry name" value="SpoU_methylase"/>
    <property type="match status" value="1"/>
</dbReference>
<dbReference type="RefSeq" id="WP_184020135.1">
    <property type="nucleotide sequence ID" value="NZ_JACIJC010000005.1"/>
</dbReference>
<comment type="similarity">
    <text evidence="6">Belongs to the class IV-like SAM-binding methyltransferase superfamily. RNA methyltransferase TrmH family. TrmL subfamily.</text>
</comment>
<dbReference type="GO" id="GO:0002130">
    <property type="term" value="P:wobble position ribose methylation"/>
    <property type="evidence" value="ECO:0007669"/>
    <property type="project" value="TreeGrafter"/>
</dbReference>
<dbReference type="Proteomes" id="UP000549617">
    <property type="component" value="Unassembled WGS sequence"/>
</dbReference>
<dbReference type="InterPro" id="IPR029026">
    <property type="entry name" value="tRNA_m1G_MTases_N"/>
</dbReference>
<evidence type="ECO:0000256" key="3">
    <source>
        <dbReference type="ARBA" id="ARBA00022679"/>
    </source>
</evidence>
<comment type="function">
    <text evidence="6">Methylates the ribose at the nucleotide 34 wobble position in the two leucyl isoacceptors tRNA(Leu)(CmAA) and tRNA(Leu)(cmnm5UmAA). Catalyzes the methyl transfer from S-adenosyl-L-methionine to the 2'-OH of the wobble nucleotide.</text>
</comment>
<accession>A0A7W9AK01</accession>
<feature type="binding site" evidence="6 7">
    <location>
        <position position="118"/>
    </location>
    <ligand>
        <name>S-adenosyl-L-methionine</name>
        <dbReference type="ChEBI" id="CHEBI:59789"/>
    </ligand>
</feature>
<evidence type="ECO:0000256" key="2">
    <source>
        <dbReference type="ARBA" id="ARBA00022603"/>
    </source>
</evidence>
<keyword evidence="1 6" id="KW-0963">Cytoplasm</keyword>
<dbReference type="GO" id="GO:0008175">
    <property type="term" value="F:tRNA methyltransferase activity"/>
    <property type="evidence" value="ECO:0007669"/>
    <property type="project" value="UniProtKB-UniRule"/>
</dbReference>
<proteinExistence type="inferred from homology"/>
<dbReference type="GO" id="GO:0005737">
    <property type="term" value="C:cytoplasm"/>
    <property type="evidence" value="ECO:0007669"/>
    <property type="project" value="UniProtKB-SubCell"/>
</dbReference>
<feature type="binding site" evidence="6 7">
    <location>
        <position position="76"/>
    </location>
    <ligand>
        <name>S-adenosyl-L-methionine</name>
        <dbReference type="ChEBI" id="CHEBI:59789"/>
    </ligand>
</feature>
<dbReference type="InterPro" id="IPR029028">
    <property type="entry name" value="Alpha/beta_knot_MTases"/>
</dbReference>
<gene>
    <name evidence="6" type="primary">trmL</name>
    <name evidence="9" type="ORF">FHS49_003073</name>
</gene>
<sequence length="149" mass="15978">MRIALYQPEIAGNVGAILRLSACYGVPVDIIEPCGFAFSDKRLARAGMDYAVEAEIMRHASWADFQAQRTGRLVLMTTKGAERLHDARFAPDDILLMGSEGSGVPEAVHAGVDLRIKIPLRAGFRSLNVGMAAGIALTEALRQTGGLPE</sequence>
<comment type="catalytic activity">
    <reaction evidence="6">
        <text>cytidine(34) in tRNA + S-adenosyl-L-methionine = 2'-O-methylcytidine(34) in tRNA + S-adenosyl-L-homocysteine + H(+)</text>
        <dbReference type="Rhea" id="RHEA:43084"/>
        <dbReference type="Rhea" id="RHEA-COMP:10331"/>
        <dbReference type="Rhea" id="RHEA-COMP:10332"/>
        <dbReference type="ChEBI" id="CHEBI:15378"/>
        <dbReference type="ChEBI" id="CHEBI:57856"/>
        <dbReference type="ChEBI" id="CHEBI:59789"/>
        <dbReference type="ChEBI" id="CHEBI:74495"/>
        <dbReference type="ChEBI" id="CHEBI:82748"/>
        <dbReference type="EC" id="2.1.1.207"/>
    </reaction>
</comment>
<keyword evidence="10" id="KW-1185">Reference proteome</keyword>
<comment type="subcellular location">
    <subcellularLocation>
        <location evidence="6">Cytoplasm</location>
    </subcellularLocation>
</comment>
<protein>
    <recommendedName>
        <fullName evidence="6">tRNA (cytidine(34)-2'-O)-methyltransferase</fullName>
        <ecNumber evidence="6">2.1.1.207</ecNumber>
    </recommendedName>
    <alternativeName>
        <fullName evidence="6">tRNA (cytidine/uridine-2'-O-)-methyltransferase TrmL</fullName>
    </alternativeName>
</protein>
<dbReference type="AlphaFoldDB" id="A0A7W9AK01"/>
<dbReference type="PIRSF" id="PIRSF029256">
    <property type="entry name" value="SpoU_TrmH_prd"/>
    <property type="match status" value="1"/>
</dbReference>
<comment type="catalytic activity">
    <reaction evidence="6">
        <text>5-carboxymethylaminomethyluridine(34) in tRNA(Leu) + S-adenosyl-L-methionine = 5-carboxymethylaminomethyl-2'-O-methyluridine(34) in tRNA(Leu) + S-adenosyl-L-homocysteine + H(+)</text>
        <dbReference type="Rhea" id="RHEA:43088"/>
        <dbReference type="Rhea" id="RHEA-COMP:10333"/>
        <dbReference type="Rhea" id="RHEA-COMP:10334"/>
        <dbReference type="ChEBI" id="CHEBI:15378"/>
        <dbReference type="ChEBI" id="CHEBI:57856"/>
        <dbReference type="ChEBI" id="CHEBI:59789"/>
        <dbReference type="ChEBI" id="CHEBI:74508"/>
        <dbReference type="ChEBI" id="CHEBI:74511"/>
        <dbReference type="EC" id="2.1.1.207"/>
    </reaction>
</comment>
<name>A0A7W9AK01_9SPHN</name>
<dbReference type="PANTHER" id="PTHR42971:SF1">
    <property type="entry name" value="TRNA (CYTIDINE(34)-2'-O)-METHYLTRANSFERASE"/>
    <property type="match status" value="1"/>
</dbReference>
<dbReference type="CDD" id="cd18094">
    <property type="entry name" value="SpoU-like_TrmL"/>
    <property type="match status" value="1"/>
</dbReference>
<evidence type="ECO:0000256" key="5">
    <source>
        <dbReference type="ARBA" id="ARBA00022694"/>
    </source>
</evidence>
<feature type="binding site" evidence="6 7">
    <location>
        <position position="98"/>
    </location>
    <ligand>
        <name>S-adenosyl-L-methionine</name>
        <dbReference type="ChEBI" id="CHEBI:59789"/>
    </ligand>
</feature>
<evidence type="ECO:0000256" key="6">
    <source>
        <dbReference type="HAMAP-Rule" id="MF_01885"/>
    </source>
</evidence>
<reference evidence="9 10" key="1">
    <citation type="submission" date="2020-08" db="EMBL/GenBank/DDBJ databases">
        <title>Genomic Encyclopedia of Type Strains, Phase IV (KMG-IV): sequencing the most valuable type-strain genomes for metagenomic binning, comparative biology and taxonomic classification.</title>
        <authorList>
            <person name="Goeker M."/>
        </authorList>
    </citation>
    <scope>NUCLEOTIDE SEQUENCE [LARGE SCALE GENOMIC DNA]</scope>
    <source>
        <strain evidence="9 10">DSM 25079</strain>
    </source>
</reference>
<keyword evidence="5 6" id="KW-0819">tRNA processing</keyword>
<evidence type="ECO:0000313" key="9">
    <source>
        <dbReference type="EMBL" id="MBB5687045.1"/>
    </source>
</evidence>
<keyword evidence="3 6" id="KW-0808">Transferase</keyword>
<dbReference type="EMBL" id="JACIJC010000005">
    <property type="protein sequence ID" value="MBB5687045.1"/>
    <property type="molecule type" value="Genomic_DNA"/>
</dbReference>
<feature type="binding site" evidence="6 7">
    <location>
        <position position="126"/>
    </location>
    <ligand>
        <name>S-adenosyl-L-methionine</name>
        <dbReference type="ChEBI" id="CHEBI:59789"/>
    </ligand>
</feature>
<keyword evidence="2 6" id="KW-0489">Methyltransferase</keyword>
<dbReference type="EC" id="2.1.1.207" evidence="6"/>
<dbReference type="InterPro" id="IPR016914">
    <property type="entry name" value="TrmL"/>
</dbReference>
<dbReference type="PANTHER" id="PTHR42971">
    <property type="entry name" value="TRNA (CYTIDINE(34)-2'-O)-METHYLTRANSFERASE"/>
    <property type="match status" value="1"/>
</dbReference>
<dbReference type="SUPFAM" id="SSF75217">
    <property type="entry name" value="alpha/beta knot"/>
    <property type="match status" value="1"/>
</dbReference>
<evidence type="ECO:0000256" key="1">
    <source>
        <dbReference type="ARBA" id="ARBA00022490"/>
    </source>
</evidence>
<comment type="subunit">
    <text evidence="6">Homodimer.</text>
</comment>
<evidence type="ECO:0000313" key="10">
    <source>
        <dbReference type="Proteomes" id="UP000549617"/>
    </source>
</evidence>
<keyword evidence="4 6" id="KW-0949">S-adenosyl-L-methionine</keyword>
<organism evidence="9 10">
    <name type="scientific">Sphingobium boeckii</name>
    <dbReference type="NCBI Taxonomy" id="1082345"/>
    <lineage>
        <taxon>Bacteria</taxon>
        <taxon>Pseudomonadati</taxon>
        <taxon>Pseudomonadota</taxon>
        <taxon>Alphaproteobacteria</taxon>
        <taxon>Sphingomonadales</taxon>
        <taxon>Sphingomonadaceae</taxon>
        <taxon>Sphingobium</taxon>
    </lineage>
</organism>
<evidence type="ECO:0000259" key="8">
    <source>
        <dbReference type="Pfam" id="PF00588"/>
    </source>
</evidence>
<dbReference type="GO" id="GO:0003723">
    <property type="term" value="F:RNA binding"/>
    <property type="evidence" value="ECO:0007669"/>
    <property type="project" value="InterPro"/>
</dbReference>
<feature type="domain" description="tRNA/rRNA methyltransferase SpoU type" evidence="8">
    <location>
        <begin position="2"/>
        <end position="137"/>
    </location>
</feature>
<dbReference type="GO" id="GO:0008757">
    <property type="term" value="F:S-adenosylmethionine-dependent methyltransferase activity"/>
    <property type="evidence" value="ECO:0007669"/>
    <property type="project" value="UniProtKB-UniRule"/>
</dbReference>
<dbReference type="Gene3D" id="3.40.1280.10">
    <property type="match status" value="1"/>
</dbReference>